<dbReference type="RefSeq" id="WP_179940047.1">
    <property type="nucleotide sequence ID" value="NZ_JACBYF010000002.1"/>
</dbReference>
<gene>
    <name evidence="1" type="ORF">HZY85_01225</name>
</gene>
<keyword evidence="2" id="KW-1185">Reference proteome</keyword>
<name>A0ABX2SX78_9BACL</name>
<comment type="caution">
    <text evidence="1">The sequence shown here is derived from an EMBL/GenBank/DDBJ whole genome shotgun (WGS) entry which is preliminary data.</text>
</comment>
<reference evidence="1 2" key="1">
    <citation type="submission" date="2020-07" db="EMBL/GenBank/DDBJ databases">
        <title>MOT database genomes.</title>
        <authorList>
            <person name="Joseph S."/>
            <person name="Aduse-Opoku J."/>
            <person name="Hashim A."/>
            <person name="Wade W."/>
            <person name="Curtis M."/>
        </authorList>
    </citation>
    <scope>NUCLEOTIDE SEQUENCE [LARGE SCALE GENOMIC DNA]</scope>
    <source>
        <strain evidence="1 2">CIP 106318</strain>
    </source>
</reference>
<evidence type="ECO:0000313" key="1">
    <source>
        <dbReference type="EMBL" id="NYS46817.1"/>
    </source>
</evidence>
<sequence>MNNDSSKQVKNKYLMFYRSLREELMKIKIVDPACGSYVIIMTVVKSLIK</sequence>
<proteinExistence type="predicted"/>
<dbReference type="Proteomes" id="UP000531840">
    <property type="component" value="Unassembled WGS sequence"/>
</dbReference>
<dbReference type="EMBL" id="JACBYF010000002">
    <property type="protein sequence ID" value="NYS46817.1"/>
    <property type="molecule type" value="Genomic_DNA"/>
</dbReference>
<evidence type="ECO:0000313" key="2">
    <source>
        <dbReference type="Proteomes" id="UP000531840"/>
    </source>
</evidence>
<accession>A0ABX2SX78</accession>
<organism evidence="1 2">
    <name type="scientific">Gemelliphila palaticanis</name>
    <dbReference type="NCBI Taxonomy" id="81950"/>
    <lineage>
        <taxon>Bacteria</taxon>
        <taxon>Bacillati</taxon>
        <taxon>Bacillota</taxon>
        <taxon>Bacilli</taxon>
        <taxon>Bacillales</taxon>
        <taxon>Gemellaceae</taxon>
        <taxon>Gemelliphila</taxon>
    </lineage>
</organism>
<protein>
    <submittedName>
        <fullName evidence="1">Uncharacterized protein</fullName>
    </submittedName>
</protein>